<feature type="compositionally biased region" description="Low complexity" evidence="9">
    <location>
        <begin position="41"/>
        <end position="53"/>
    </location>
</feature>
<evidence type="ECO:0000256" key="4">
    <source>
        <dbReference type="ARBA" id="ARBA00022679"/>
    </source>
</evidence>
<feature type="compositionally biased region" description="Low complexity" evidence="9">
    <location>
        <begin position="236"/>
        <end position="260"/>
    </location>
</feature>
<comment type="caution">
    <text evidence="12">The sequence shown here is derived from an EMBL/GenBank/DDBJ whole genome shotgun (WGS) entry which is preliminary data.</text>
</comment>
<keyword evidence="10" id="KW-1133">Transmembrane helix</keyword>
<evidence type="ECO:0000256" key="3">
    <source>
        <dbReference type="ARBA" id="ARBA00022553"/>
    </source>
</evidence>
<evidence type="ECO:0000313" key="12">
    <source>
        <dbReference type="EMBL" id="MFC6503707.1"/>
    </source>
</evidence>
<evidence type="ECO:0000256" key="2">
    <source>
        <dbReference type="ARBA" id="ARBA00012438"/>
    </source>
</evidence>
<keyword evidence="5" id="KW-0547">Nucleotide-binding</keyword>
<keyword evidence="7" id="KW-0067">ATP-binding</keyword>
<feature type="region of interest" description="Disordered" evidence="9">
    <location>
        <begin position="98"/>
        <end position="302"/>
    </location>
</feature>
<keyword evidence="4" id="KW-0808">Transferase</keyword>
<evidence type="ECO:0000259" key="11">
    <source>
        <dbReference type="Pfam" id="PF07730"/>
    </source>
</evidence>
<feature type="transmembrane region" description="Helical" evidence="10">
    <location>
        <begin position="425"/>
        <end position="442"/>
    </location>
</feature>
<dbReference type="PANTHER" id="PTHR24421">
    <property type="entry name" value="NITRATE/NITRITE SENSOR PROTEIN NARX-RELATED"/>
    <property type="match status" value="1"/>
</dbReference>
<protein>
    <recommendedName>
        <fullName evidence="2">histidine kinase</fullName>
        <ecNumber evidence="2">2.7.13.3</ecNumber>
    </recommendedName>
</protein>
<feature type="compositionally biased region" description="Gly residues" evidence="9">
    <location>
        <begin position="103"/>
        <end position="123"/>
    </location>
</feature>
<dbReference type="Proteomes" id="UP001596321">
    <property type="component" value="Unassembled WGS sequence"/>
</dbReference>
<sequence>MEGPRPADDTAPAHDLARYGHPAHDLARYGHPAPATEHEAVTGGAAATGRASAGVAASANSTASAEVAASATAASAADGASATGTATGAAAASTVAAATGSGAPTGSGPATGPGPATGSGAPAGSGAATASGAPAMPGAATAPDAPAGAAPEPGGPARCVPHRDAPTPGTSPGAATEGASRGDALAGAAAGPAPATGPAPAAGPAPATGAAVAHPAPASGADPAPASGTQGAPASGTQGAPASGTQGAPAAGTGTGPASALGDEDAPAARTAPTPGGDAAPGPAARTAPIPGGDAAPGSPPGPAALGRGVLLWAVLALPAVTADRLGMNEPRPLWQQLAGLAVLAAAAALSRRQPLASFALTAALGLAATPALFSVSYGPALGVFAVLLGLRAPRSRPAVAAFAAVALVGTARIALVGVDPPPEWLVLTGTLLFGCVFPWLCGRYWRQSRALAEAGWLKAARLEDEQRHAEERARLRERARIAQDMHDSLGHELSLLALRAAALQVSPGLATDHRAAAADLRAAAADATDHLHRIIGVLREDDEPVPLAPAGESVRQLVARAAESGLPVRWEEPSDTTAAEVPEPGGVTAHLLHRVVREALTNAARHAPGAPVVVAVRNHAHGTTVTVTNGPATQEATATRGGSGLLGLRAAVTSVGGDFRAGPHAEGFRVRAYVPAQRSTTSARQPAGSPAGTLTAVTAPFTRARRRVALGLGAAAGAGAVLVGATFGWYAYTETHSVLTPAAYAKLRPGTPYDEVAPVLPDREAHDPPTDRAPAPPAGAHCRYYRTSGELLVSIDHFRLCFDTPGRQGRLISKDVVPGVGRPDPDREESTENGGPTR</sequence>
<dbReference type="EMBL" id="JBHSUW010000001">
    <property type="protein sequence ID" value="MFC6503707.1"/>
    <property type="molecule type" value="Genomic_DNA"/>
</dbReference>
<evidence type="ECO:0000256" key="7">
    <source>
        <dbReference type="ARBA" id="ARBA00022840"/>
    </source>
</evidence>
<dbReference type="GO" id="GO:0016301">
    <property type="term" value="F:kinase activity"/>
    <property type="evidence" value="ECO:0007669"/>
    <property type="project" value="UniProtKB-KW"/>
</dbReference>
<evidence type="ECO:0000256" key="8">
    <source>
        <dbReference type="ARBA" id="ARBA00023012"/>
    </source>
</evidence>
<proteinExistence type="predicted"/>
<feature type="compositionally biased region" description="Low complexity" evidence="9">
    <location>
        <begin position="178"/>
        <end position="194"/>
    </location>
</feature>
<organism evidence="12 13">
    <name type="scientific">Streptomyces plicatus</name>
    <dbReference type="NCBI Taxonomy" id="1922"/>
    <lineage>
        <taxon>Bacteria</taxon>
        <taxon>Bacillati</taxon>
        <taxon>Actinomycetota</taxon>
        <taxon>Actinomycetes</taxon>
        <taxon>Kitasatosporales</taxon>
        <taxon>Streptomycetaceae</taxon>
        <taxon>Streptomyces</taxon>
        <taxon>Streptomyces rochei group</taxon>
    </lineage>
</organism>
<reference evidence="13" key="1">
    <citation type="journal article" date="2019" name="Int. J. Syst. Evol. Microbiol.">
        <title>The Global Catalogue of Microorganisms (GCM) 10K type strain sequencing project: providing services to taxonomists for standard genome sequencing and annotation.</title>
        <authorList>
            <consortium name="The Broad Institute Genomics Platform"/>
            <consortium name="The Broad Institute Genome Sequencing Center for Infectious Disease"/>
            <person name="Wu L."/>
            <person name="Ma J."/>
        </authorList>
    </citation>
    <scope>NUCLEOTIDE SEQUENCE [LARGE SCALE GENOMIC DNA]</scope>
    <source>
        <strain evidence="13">JCM 4504</strain>
    </source>
</reference>
<feature type="transmembrane region" description="Helical" evidence="10">
    <location>
        <begin position="709"/>
        <end position="733"/>
    </location>
</feature>
<keyword evidence="10" id="KW-0812">Transmembrane</keyword>
<feature type="domain" description="Signal transduction histidine kinase subgroup 3 dimerisation and phosphoacceptor" evidence="11">
    <location>
        <begin position="478"/>
        <end position="543"/>
    </location>
</feature>
<evidence type="ECO:0000256" key="10">
    <source>
        <dbReference type="SAM" id="Phobius"/>
    </source>
</evidence>
<dbReference type="InterPro" id="IPR050482">
    <property type="entry name" value="Sensor_HK_TwoCompSys"/>
</dbReference>
<evidence type="ECO:0000256" key="6">
    <source>
        <dbReference type="ARBA" id="ARBA00022777"/>
    </source>
</evidence>
<keyword evidence="8" id="KW-0902">Two-component regulatory system</keyword>
<keyword evidence="13" id="KW-1185">Reference proteome</keyword>
<dbReference type="EC" id="2.7.13.3" evidence="2"/>
<feature type="transmembrane region" description="Helical" evidence="10">
    <location>
        <begin position="400"/>
        <end position="419"/>
    </location>
</feature>
<evidence type="ECO:0000313" key="13">
    <source>
        <dbReference type="Proteomes" id="UP001596321"/>
    </source>
</evidence>
<feature type="region of interest" description="Disordered" evidence="9">
    <location>
        <begin position="814"/>
        <end position="839"/>
    </location>
</feature>
<dbReference type="SUPFAM" id="SSF55874">
    <property type="entry name" value="ATPase domain of HSP90 chaperone/DNA topoisomerase II/histidine kinase"/>
    <property type="match status" value="1"/>
</dbReference>
<feature type="transmembrane region" description="Helical" evidence="10">
    <location>
        <begin position="363"/>
        <end position="388"/>
    </location>
</feature>
<evidence type="ECO:0000256" key="5">
    <source>
        <dbReference type="ARBA" id="ARBA00022741"/>
    </source>
</evidence>
<evidence type="ECO:0000256" key="1">
    <source>
        <dbReference type="ARBA" id="ARBA00000085"/>
    </source>
</evidence>
<dbReference type="Gene3D" id="3.30.565.10">
    <property type="entry name" value="Histidine kinase-like ATPase, C-terminal domain"/>
    <property type="match status" value="1"/>
</dbReference>
<accession>A0ABW1XZG9</accession>
<evidence type="ECO:0000256" key="9">
    <source>
        <dbReference type="SAM" id="MobiDB-lite"/>
    </source>
</evidence>
<dbReference type="InterPro" id="IPR011712">
    <property type="entry name" value="Sig_transdc_His_kin_sub3_dim/P"/>
</dbReference>
<dbReference type="PANTHER" id="PTHR24421:SF10">
    <property type="entry name" value="NITRATE_NITRITE SENSOR PROTEIN NARQ"/>
    <property type="match status" value="1"/>
</dbReference>
<dbReference type="InterPro" id="IPR036890">
    <property type="entry name" value="HATPase_C_sf"/>
</dbReference>
<dbReference type="CDD" id="cd16917">
    <property type="entry name" value="HATPase_UhpB-NarQ-NarX-like"/>
    <property type="match status" value="1"/>
</dbReference>
<dbReference type="Gene3D" id="1.20.5.1930">
    <property type="match status" value="1"/>
</dbReference>
<comment type="catalytic activity">
    <reaction evidence="1">
        <text>ATP + protein L-histidine = ADP + protein N-phospho-L-histidine.</text>
        <dbReference type="EC" id="2.7.13.3"/>
    </reaction>
</comment>
<name>A0ABW1XZG9_STRPL</name>
<dbReference type="Pfam" id="PF07730">
    <property type="entry name" value="HisKA_3"/>
    <property type="match status" value="1"/>
</dbReference>
<gene>
    <name evidence="12" type="ORF">ACFQFF_19870</name>
</gene>
<feature type="compositionally biased region" description="Low complexity" evidence="9">
    <location>
        <begin position="204"/>
        <end position="228"/>
    </location>
</feature>
<feature type="compositionally biased region" description="Low complexity" evidence="9">
    <location>
        <begin position="268"/>
        <end position="297"/>
    </location>
</feature>
<feature type="region of interest" description="Disordered" evidence="9">
    <location>
        <begin position="1"/>
        <end position="53"/>
    </location>
</feature>
<keyword evidence="3" id="KW-0597">Phosphoprotein</keyword>
<keyword evidence="6 12" id="KW-0418">Kinase</keyword>
<feature type="compositionally biased region" description="Low complexity" evidence="9">
    <location>
        <begin position="124"/>
        <end position="157"/>
    </location>
</feature>
<feature type="compositionally biased region" description="Basic and acidic residues" evidence="9">
    <location>
        <begin position="1"/>
        <end position="28"/>
    </location>
</feature>
<keyword evidence="10" id="KW-0472">Membrane</keyword>
<dbReference type="RefSeq" id="WP_246559077.1">
    <property type="nucleotide sequence ID" value="NZ_BMUJ01000024.1"/>
</dbReference>